<evidence type="ECO:0000313" key="4">
    <source>
        <dbReference type="Proteomes" id="UP001432027"/>
    </source>
</evidence>
<evidence type="ECO:0000256" key="1">
    <source>
        <dbReference type="SAM" id="MobiDB-lite"/>
    </source>
</evidence>
<dbReference type="EMBL" id="BTSX01000001">
    <property type="protein sequence ID" value="GMS79018.1"/>
    <property type="molecule type" value="Genomic_DNA"/>
</dbReference>
<feature type="compositionally biased region" description="Basic and acidic residues" evidence="1">
    <location>
        <begin position="130"/>
        <end position="144"/>
    </location>
</feature>
<dbReference type="AlphaFoldDB" id="A0AAV5SEB9"/>
<feature type="region of interest" description="Disordered" evidence="1">
    <location>
        <begin position="111"/>
        <end position="150"/>
    </location>
</feature>
<evidence type="ECO:0000313" key="3">
    <source>
        <dbReference type="EMBL" id="GMS79018.1"/>
    </source>
</evidence>
<keyword evidence="2" id="KW-0472">Membrane</keyword>
<feature type="non-terminal residue" evidence="3">
    <location>
        <position position="1"/>
    </location>
</feature>
<feature type="region of interest" description="Disordered" evidence="1">
    <location>
        <begin position="1"/>
        <end position="74"/>
    </location>
</feature>
<accession>A0AAV5SEB9</accession>
<comment type="caution">
    <text evidence="3">The sequence shown here is derived from an EMBL/GenBank/DDBJ whole genome shotgun (WGS) entry which is preliminary data.</text>
</comment>
<feature type="compositionally biased region" description="Basic and acidic residues" evidence="1">
    <location>
        <begin position="47"/>
        <end position="56"/>
    </location>
</feature>
<sequence length="213" mass="24572">RRKEKRQKQSREKEEGNGRVGGEKRGSNGEKEREGNQHKKRKKPKTHREVELESIHLSKQKKRDKVERMPLKPDNWHDVEREPLYNYMPHQYENLPEDPAIKALKQNPNANLYTQRSDPPCTNGRSVTEPTDKKAATERDKKDQCSTGPELSEVMEKSSITADLIKFIKNPPCCLWMLVIVLFVLCFGLFVGVMVLAGELKRLREAISSPRSP</sequence>
<protein>
    <submittedName>
        <fullName evidence="3">Uncharacterized protein</fullName>
    </submittedName>
</protein>
<dbReference type="Proteomes" id="UP001432027">
    <property type="component" value="Unassembled WGS sequence"/>
</dbReference>
<evidence type="ECO:0000256" key="2">
    <source>
        <dbReference type="SAM" id="Phobius"/>
    </source>
</evidence>
<proteinExistence type="predicted"/>
<feature type="compositionally biased region" description="Basic and acidic residues" evidence="1">
    <location>
        <begin position="7"/>
        <end position="37"/>
    </location>
</feature>
<reference evidence="3" key="1">
    <citation type="submission" date="2023-10" db="EMBL/GenBank/DDBJ databases">
        <title>Genome assembly of Pristionchus species.</title>
        <authorList>
            <person name="Yoshida K."/>
            <person name="Sommer R.J."/>
        </authorList>
    </citation>
    <scope>NUCLEOTIDE SEQUENCE</scope>
    <source>
        <strain evidence="3">RS0144</strain>
    </source>
</reference>
<keyword evidence="2" id="KW-0812">Transmembrane</keyword>
<gene>
    <name evidence="3" type="ORF">PENTCL1PPCAC_1193</name>
</gene>
<name>A0AAV5SEB9_9BILA</name>
<feature type="compositionally biased region" description="Basic and acidic residues" evidence="1">
    <location>
        <begin position="64"/>
        <end position="74"/>
    </location>
</feature>
<keyword evidence="2" id="KW-1133">Transmembrane helix</keyword>
<organism evidence="3 4">
    <name type="scientific">Pristionchus entomophagus</name>
    <dbReference type="NCBI Taxonomy" id="358040"/>
    <lineage>
        <taxon>Eukaryota</taxon>
        <taxon>Metazoa</taxon>
        <taxon>Ecdysozoa</taxon>
        <taxon>Nematoda</taxon>
        <taxon>Chromadorea</taxon>
        <taxon>Rhabditida</taxon>
        <taxon>Rhabditina</taxon>
        <taxon>Diplogasteromorpha</taxon>
        <taxon>Diplogasteroidea</taxon>
        <taxon>Neodiplogasteridae</taxon>
        <taxon>Pristionchus</taxon>
    </lineage>
</organism>
<keyword evidence="4" id="KW-1185">Reference proteome</keyword>
<feature type="transmembrane region" description="Helical" evidence="2">
    <location>
        <begin position="175"/>
        <end position="197"/>
    </location>
</feature>